<dbReference type="SUPFAM" id="SSF52343">
    <property type="entry name" value="Ferredoxin reductase-like, C-terminal NADP-linked domain"/>
    <property type="match status" value="1"/>
</dbReference>
<keyword evidence="8" id="KW-0274">FAD</keyword>
<keyword evidence="7" id="KW-0479">Metal-binding</keyword>
<dbReference type="Pfam" id="PF08022">
    <property type="entry name" value="FAD_binding_8"/>
    <property type="match status" value="1"/>
</dbReference>
<evidence type="ECO:0000256" key="17">
    <source>
        <dbReference type="SAM" id="Phobius"/>
    </source>
</evidence>
<comment type="caution">
    <text evidence="19">The sequence shown here is derived from an EMBL/GenBank/DDBJ whole genome shotgun (WGS) entry which is preliminary data.</text>
</comment>
<evidence type="ECO:0000256" key="4">
    <source>
        <dbReference type="ARBA" id="ARBA00022448"/>
    </source>
</evidence>
<sequence length="739" mass="83551">MDSRFVRATIRHLVTVIFLGICMMWIMAPTNTYLQKWRPSISKKVVSTYFGTQAPSMLIWTFPVLFVASLGSLYLHLGKNSNQDASKSNEKKHRRALWRKPVLVKGPLGIVSGIELALSIMFIALLVWSLVTYLRRLHTITPKEAAKEGVKVWEMKLCYVAVWIGLTGNVCLAFLFYPVARGSSVLPLLGLTSEGSIKYHIWLGHMTMVLFTIHGICYIIYWAVTGNISEVINVLYYIITRQNLKGNISLLSFFFIFFWSSFFSLVLTLHMLKWSHSHISNVAGEIALLGGLGLWAATFPQIRRKTFELFFYAHHLYIIFVFFFILHVGIDYTFIMLPGFYLFIVDRYLRFLQSRTSVRLLSARLLPCNVVELNFAKTHGLTYNPTSIMFVNVPSISKLQWHPFTVSSNSNMEPDKLSVIIKSEGSWSTKLHQMLSSPIERLDVSIEGPYGPQSNHFLRHDTIVMVSGGSGITPFISIIRELIFRSKISQCKTPDMILIAVFKSSLDLTMLDLLLPMTGSPSDLSNLKLHIEAYVTKEKEPTTDNSKRVRSILFKPLPTDKPMAPILGPNSWFWLAAIISSSFIMFLILIGIITRFYIYPRDHNKYEFSASTKAVLNVLAICVSIAATASAAVFWNKKQYSREATQVQNIEGQAPLGSPNLRAYNGDRELESLPHQSLAQATKVHYGGRPDLKRMLFERKGESVGVLVCGPKKLRHDVAAICSSGLADNLHFESISFSW</sequence>
<evidence type="ECO:0000256" key="2">
    <source>
        <dbReference type="ARBA" id="ARBA00004141"/>
    </source>
</evidence>
<feature type="transmembrane region" description="Helical" evidence="17">
    <location>
        <begin position="572"/>
        <end position="593"/>
    </location>
</feature>
<protein>
    <recommendedName>
        <fullName evidence="16">ferric-chelate reductase (NADH)</fullName>
        <ecNumber evidence="16">1.16.1.7</ecNumber>
    </recommendedName>
</protein>
<comment type="cofactor">
    <cofactor evidence="1">
        <name>FAD</name>
        <dbReference type="ChEBI" id="CHEBI:57692"/>
    </cofactor>
</comment>
<proteinExistence type="inferred from homology"/>
<feature type="transmembrane region" description="Helical" evidence="17">
    <location>
        <begin position="108"/>
        <end position="134"/>
    </location>
</feature>
<gene>
    <name evidence="19" type="ORF">Godav_025921</name>
</gene>
<dbReference type="Pfam" id="PF01794">
    <property type="entry name" value="Ferric_reduct"/>
    <property type="match status" value="1"/>
</dbReference>
<dbReference type="AlphaFoldDB" id="A0A7J8TDQ3"/>
<dbReference type="EC" id="1.16.1.7" evidence="16"/>
<feature type="transmembrane region" description="Helical" evidence="17">
    <location>
        <begin position="614"/>
        <end position="635"/>
    </location>
</feature>
<reference evidence="19 20" key="1">
    <citation type="journal article" date="2019" name="Genome Biol. Evol.">
        <title>Insights into the evolution of the New World diploid cottons (Gossypium, subgenus Houzingenia) based on genome sequencing.</title>
        <authorList>
            <person name="Grover C.E."/>
            <person name="Arick M.A. 2nd"/>
            <person name="Thrash A."/>
            <person name="Conover J.L."/>
            <person name="Sanders W.S."/>
            <person name="Peterson D.G."/>
            <person name="Frelichowski J.E."/>
            <person name="Scheffler J.A."/>
            <person name="Scheffler B.E."/>
            <person name="Wendel J.F."/>
        </authorList>
    </citation>
    <scope>NUCLEOTIDE SEQUENCE [LARGE SCALE GENOMIC DNA]</scope>
    <source>
        <strain evidence="19">27</strain>
        <tissue evidence="19">Leaf</tissue>
    </source>
</reference>
<dbReference type="InterPro" id="IPR050369">
    <property type="entry name" value="RBOH/FRE"/>
</dbReference>
<keyword evidence="10 17" id="KW-1133">Transmembrane helix</keyword>
<evidence type="ECO:0000256" key="10">
    <source>
        <dbReference type="ARBA" id="ARBA00022989"/>
    </source>
</evidence>
<keyword evidence="20" id="KW-1185">Reference proteome</keyword>
<dbReference type="PANTHER" id="PTHR11972:SF41">
    <property type="entry name" value="FERRIC REDUCTION OXIDASE 2"/>
    <property type="match status" value="1"/>
</dbReference>
<dbReference type="EMBL" id="JABFAC010245254">
    <property type="protein sequence ID" value="MBA0636296.1"/>
    <property type="molecule type" value="Genomic_DNA"/>
</dbReference>
<feature type="transmembrane region" description="Helical" evidence="17">
    <location>
        <begin position="278"/>
        <end position="297"/>
    </location>
</feature>
<comment type="catalytic activity">
    <reaction evidence="15">
        <text>2 a Fe(II)-siderophore + NAD(+) + H(+) = 2 a Fe(III)-siderophore + NADH</text>
        <dbReference type="Rhea" id="RHEA:15061"/>
        <dbReference type="Rhea" id="RHEA-COMP:11342"/>
        <dbReference type="Rhea" id="RHEA-COMP:11344"/>
        <dbReference type="ChEBI" id="CHEBI:15378"/>
        <dbReference type="ChEBI" id="CHEBI:29033"/>
        <dbReference type="ChEBI" id="CHEBI:29034"/>
        <dbReference type="ChEBI" id="CHEBI:57540"/>
        <dbReference type="ChEBI" id="CHEBI:57945"/>
        <dbReference type="EC" id="1.16.1.7"/>
    </reaction>
</comment>
<dbReference type="FunFam" id="3.40.50.80:FF:000039">
    <property type="entry name" value="Ferric reduction oxidase 3"/>
    <property type="match status" value="1"/>
</dbReference>
<evidence type="ECO:0000256" key="8">
    <source>
        <dbReference type="ARBA" id="ARBA00022827"/>
    </source>
</evidence>
<dbReference type="InterPro" id="IPR013121">
    <property type="entry name" value="Fe_red_NAD-bd_6"/>
</dbReference>
<evidence type="ECO:0000256" key="12">
    <source>
        <dbReference type="ARBA" id="ARBA00023004"/>
    </source>
</evidence>
<feature type="transmembrane region" description="Helical" evidence="17">
    <location>
        <begin position="12"/>
        <end position="34"/>
    </location>
</feature>
<keyword evidence="14 17" id="KW-0472">Membrane</keyword>
<dbReference type="GO" id="GO:0140618">
    <property type="term" value="F:ferric-chelate reductase (NADH) activity"/>
    <property type="evidence" value="ECO:0007669"/>
    <property type="project" value="UniProtKB-EC"/>
</dbReference>
<keyword evidence="11" id="KW-0560">Oxidoreductase</keyword>
<keyword evidence="9" id="KW-0249">Electron transport</keyword>
<keyword evidence="4" id="KW-0813">Transport</keyword>
<organism evidence="19 20">
    <name type="scientific">Gossypium davidsonii</name>
    <name type="common">Davidson's cotton</name>
    <name type="synonym">Gossypium klotzschianum subsp. davidsonii</name>
    <dbReference type="NCBI Taxonomy" id="34287"/>
    <lineage>
        <taxon>Eukaryota</taxon>
        <taxon>Viridiplantae</taxon>
        <taxon>Streptophyta</taxon>
        <taxon>Embryophyta</taxon>
        <taxon>Tracheophyta</taxon>
        <taxon>Spermatophyta</taxon>
        <taxon>Magnoliopsida</taxon>
        <taxon>eudicotyledons</taxon>
        <taxon>Gunneridae</taxon>
        <taxon>Pentapetalae</taxon>
        <taxon>rosids</taxon>
        <taxon>malvids</taxon>
        <taxon>Malvales</taxon>
        <taxon>Malvaceae</taxon>
        <taxon>Malvoideae</taxon>
        <taxon>Gossypium</taxon>
    </lineage>
</organism>
<dbReference type="PANTHER" id="PTHR11972">
    <property type="entry name" value="NADPH OXIDASE"/>
    <property type="match status" value="1"/>
</dbReference>
<keyword evidence="12" id="KW-0408">Iron</keyword>
<dbReference type="SFLD" id="SFLDG01168">
    <property type="entry name" value="Ferric_reductase_subgroup_(FRE"/>
    <property type="match status" value="1"/>
</dbReference>
<keyword evidence="6 17" id="KW-0812">Transmembrane</keyword>
<dbReference type="GO" id="GO:0006811">
    <property type="term" value="P:monoatomic ion transport"/>
    <property type="evidence" value="ECO:0007669"/>
    <property type="project" value="UniProtKB-KW"/>
</dbReference>
<evidence type="ECO:0000256" key="13">
    <source>
        <dbReference type="ARBA" id="ARBA00023065"/>
    </source>
</evidence>
<name>A0A7J8TDQ3_GOSDV</name>
<dbReference type="InterPro" id="IPR017938">
    <property type="entry name" value="Riboflavin_synthase-like_b-brl"/>
</dbReference>
<evidence type="ECO:0000256" key="11">
    <source>
        <dbReference type="ARBA" id="ARBA00023002"/>
    </source>
</evidence>
<dbReference type="Proteomes" id="UP000593561">
    <property type="component" value="Unassembled WGS sequence"/>
</dbReference>
<evidence type="ECO:0000256" key="3">
    <source>
        <dbReference type="ARBA" id="ARBA00006278"/>
    </source>
</evidence>
<feature type="transmembrane region" description="Helical" evidence="17">
    <location>
        <begin position="199"/>
        <end position="224"/>
    </location>
</feature>
<comment type="similarity">
    <text evidence="3">Belongs to the ferric reductase (FRE) family.</text>
</comment>
<dbReference type="CDD" id="cd06186">
    <property type="entry name" value="NOX_Duox_like_FAD_NADP"/>
    <property type="match status" value="1"/>
</dbReference>
<dbReference type="Gene3D" id="3.40.50.80">
    <property type="entry name" value="Nucleotide-binding domain of ferredoxin-NADP reductase (FNR) module"/>
    <property type="match status" value="2"/>
</dbReference>
<dbReference type="InterPro" id="IPR013112">
    <property type="entry name" value="FAD-bd_8"/>
</dbReference>
<feature type="domain" description="FAD-binding FR-type" evidence="18">
    <location>
        <begin position="353"/>
        <end position="456"/>
    </location>
</feature>
<dbReference type="GO" id="GO:0046872">
    <property type="term" value="F:metal ion binding"/>
    <property type="evidence" value="ECO:0007669"/>
    <property type="project" value="UniProtKB-KW"/>
</dbReference>
<evidence type="ECO:0000256" key="16">
    <source>
        <dbReference type="ARBA" id="ARBA00066905"/>
    </source>
</evidence>
<keyword evidence="5" id="KW-0285">Flavoprotein</keyword>
<dbReference type="Pfam" id="PF08030">
    <property type="entry name" value="NAD_binding_6"/>
    <property type="match status" value="2"/>
</dbReference>
<dbReference type="InterPro" id="IPR013130">
    <property type="entry name" value="Fe3_Rdtase_TM_dom"/>
</dbReference>
<evidence type="ECO:0000313" key="19">
    <source>
        <dbReference type="EMBL" id="MBA0636296.1"/>
    </source>
</evidence>
<evidence type="ECO:0000256" key="7">
    <source>
        <dbReference type="ARBA" id="ARBA00022723"/>
    </source>
</evidence>
<evidence type="ECO:0000256" key="15">
    <source>
        <dbReference type="ARBA" id="ARBA00050970"/>
    </source>
</evidence>
<dbReference type="InterPro" id="IPR017927">
    <property type="entry name" value="FAD-bd_FR_type"/>
</dbReference>
<feature type="transmembrane region" description="Helical" evidence="17">
    <location>
        <begin position="157"/>
        <end position="179"/>
    </location>
</feature>
<keyword evidence="13" id="KW-0406">Ion transport</keyword>
<evidence type="ECO:0000259" key="18">
    <source>
        <dbReference type="PROSITE" id="PS51384"/>
    </source>
</evidence>
<dbReference type="InterPro" id="IPR039261">
    <property type="entry name" value="FNR_nucleotide-bd"/>
</dbReference>
<evidence type="ECO:0000256" key="5">
    <source>
        <dbReference type="ARBA" id="ARBA00022630"/>
    </source>
</evidence>
<evidence type="ECO:0000256" key="1">
    <source>
        <dbReference type="ARBA" id="ARBA00001974"/>
    </source>
</evidence>
<dbReference type="PROSITE" id="PS51384">
    <property type="entry name" value="FAD_FR"/>
    <property type="match status" value="1"/>
</dbReference>
<dbReference type="GO" id="GO:0005886">
    <property type="term" value="C:plasma membrane"/>
    <property type="evidence" value="ECO:0007669"/>
    <property type="project" value="TreeGrafter"/>
</dbReference>
<dbReference type="SFLD" id="SFLDS00052">
    <property type="entry name" value="Ferric_Reductase_Domain"/>
    <property type="match status" value="1"/>
</dbReference>
<feature type="transmembrane region" description="Helical" evidence="17">
    <location>
        <begin position="55"/>
        <end position="77"/>
    </location>
</feature>
<evidence type="ECO:0000256" key="14">
    <source>
        <dbReference type="ARBA" id="ARBA00023136"/>
    </source>
</evidence>
<feature type="transmembrane region" description="Helical" evidence="17">
    <location>
        <begin position="250"/>
        <end position="272"/>
    </location>
</feature>
<evidence type="ECO:0000313" key="20">
    <source>
        <dbReference type="Proteomes" id="UP000593561"/>
    </source>
</evidence>
<evidence type="ECO:0000256" key="9">
    <source>
        <dbReference type="ARBA" id="ARBA00022982"/>
    </source>
</evidence>
<comment type="subcellular location">
    <subcellularLocation>
        <location evidence="2">Membrane</location>
        <topology evidence="2">Multi-pass membrane protein</topology>
    </subcellularLocation>
</comment>
<evidence type="ECO:0000256" key="6">
    <source>
        <dbReference type="ARBA" id="ARBA00022692"/>
    </source>
</evidence>
<dbReference type="SUPFAM" id="SSF63380">
    <property type="entry name" value="Riboflavin synthase domain-like"/>
    <property type="match status" value="1"/>
</dbReference>
<accession>A0A7J8TDQ3</accession>